<dbReference type="AlphaFoldDB" id="A0A6G1HE46"/>
<reference evidence="1" key="1">
    <citation type="journal article" date="2020" name="Stud. Mycol.">
        <title>101 Dothideomycetes genomes: a test case for predicting lifestyles and emergence of pathogens.</title>
        <authorList>
            <person name="Haridas S."/>
            <person name="Albert R."/>
            <person name="Binder M."/>
            <person name="Bloem J."/>
            <person name="Labutti K."/>
            <person name="Salamov A."/>
            <person name="Andreopoulos B."/>
            <person name="Baker S."/>
            <person name="Barry K."/>
            <person name="Bills G."/>
            <person name="Bluhm B."/>
            <person name="Cannon C."/>
            <person name="Castanera R."/>
            <person name="Culley D."/>
            <person name="Daum C."/>
            <person name="Ezra D."/>
            <person name="Gonzalez J."/>
            <person name="Henrissat B."/>
            <person name="Kuo A."/>
            <person name="Liang C."/>
            <person name="Lipzen A."/>
            <person name="Lutzoni F."/>
            <person name="Magnuson J."/>
            <person name="Mondo S."/>
            <person name="Nolan M."/>
            <person name="Ohm R."/>
            <person name="Pangilinan J."/>
            <person name="Park H.-J."/>
            <person name="Ramirez L."/>
            <person name="Alfaro M."/>
            <person name="Sun H."/>
            <person name="Tritt A."/>
            <person name="Yoshinaga Y."/>
            <person name="Zwiers L.-H."/>
            <person name="Turgeon B."/>
            <person name="Goodwin S."/>
            <person name="Spatafora J."/>
            <person name="Crous P."/>
            <person name="Grigoriev I."/>
        </authorList>
    </citation>
    <scope>NUCLEOTIDE SEQUENCE</scope>
    <source>
        <strain evidence="1">CBS 113979</strain>
    </source>
</reference>
<dbReference type="EMBL" id="ML977139">
    <property type="protein sequence ID" value="KAF1991344.1"/>
    <property type="molecule type" value="Genomic_DNA"/>
</dbReference>
<evidence type="ECO:0000313" key="2">
    <source>
        <dbReference type="Proteomes" id="UP000800041"/>
    </source>
</evidence>
<name>A0A6G1HE46_9PEZI</name>
<organism evidence="1 2">
    <name type="scientific">Aulographum hederae CBS 113979</name>
    <dbReference type="NCBI Taxonomy" id="1176131"/>
    <lineage>
        <taxon>Eukaryota</taxon>
        <taxon>Fungi</taxon>
        <taxon>Dikarya</taxon>
        <taxon>Ascomycota</taxon>
        <taxon>Pezizomycotina</taxon>
        <taxon>Dothideomycetes</taxon>
        <taxon>Pleosporomycetidae</taxon>
        <taxon>Aulographales</taxon>
        <taxon>Aulographaceae</taxon>
    </lineage>
</organism>
<proteinExistence type="predicted"/>
<accession>A0A6G1HE46</accession>
<dbReference type="Proteomes" id="UP000800041">
    <property type="component" value="Unassembled WGS sequence"/>
</dbReference>
<protein>
    <submittedName>
        <fullName evidence="1">Uncharacterized protein</fullName>
    </submittedName>
</protein>
<gene>
    <name evidence="1" type="ORF">K402DRAFT_123488</name>
</gene>
<evidence type="ECO:0000313" key="1">
    <source>
        <dbReference type="EMBL" id="KAF1991344.1"/>
    </source>
</evidence>
<sequence length="160" mass="18049">MGLYRVITRPGQYRDSRSVTGLCRRHLHNNTKPVTARYRVLEFGGDCSTSNMWCQHCLRNCAQRKVGYGDVAGFSCHETFPSSRSMVRPFPRFTSSCKGSSQTGAFEVRWTSALRSRRCCYAATASRFQTVSTLRWKKRTVFSGRRAGGLDNVSIVVCLS</sequence>
<keyword evidence="2" id="KW-1185">Reference proteome</keyword>